<evidence type="ECO:0000256" key="1">
    <source>
        <dbReference type="ARBA" id="ARBA00004496"/>
    </source>
</evidence>
<feature type="binding site" evidence="14">
    <location>
        <position position="123"/>
    </location>
    <ligand>
        <name>L-threonine</name>
        <dbReference type="ChEBI" id="CHEBI:57926"/>
    </ligand>
</feature>
<dbReference type="GO" id="GO:0061710">
    <property type="term" value="F:L-threonylcarbamoyladenylate synthase"/>
    <property type="evidence" value="ECO:0007669"/>
    <property type="project" value="UniProtKB-EC"/>
</dbReference>
<evidence type="ECO:0000256" key="7">
    <source>
        <dbReference type="ARBA" id="ARBA00022694"/>
    </source>
</evidence>
<keyword evidence="6 13" id="KW-0808">Transferase</keyword>
<organism evidence="16 17">
    <name type="scientific">Pseudoramibacter alactolyticus ATCC 23263</name>
    <dbReference type="NCBI Taxonomy" id="887929"/>
    <lineage>
        <taxon>Bacteria</taxon>
        <taxon>Bacillati</taxon>
        <taxon>Bacillota</taxon>
        <taxon>Clostridia</taxon>
        <taxon>Eubacteriales</taxon>
        <taxon>Eubacteriaceae</taxon>
        <taxon>Pseudoramibacter</taxon>
    </lineage>
</organism>
<evidence type="ECO:0000256" key="3">
    <source>
        <dbReference type="ARBA" id="ARBA00012584"/>
    </source>
</evidence>
<dbReference type="Gene3D" id="3.90.870.10">
    <property type="entry name" value="DHBP synthase"/>
    <property type="match status" value="1"/>
</dbReference>
<feature type="binding site" evidence="14">
    <location>
        <position position="60"/>
    </location>
    <ligand>
        <name>ATP</name>
        <dbReference type="ChEBI" id="CHEBI:30616"/>
    </ligand>
</feature>
<feature type="domain" description="YrdC-like" evidence="15">
    <location>
        <begin position="15"/>
        <end position="201"/>
    </location>
</feature>
<dbReference type="Proteomes" id="UP000004754">
    <property type="component" value="Unassembled WGS sequence"/>
</dbReference>
<dbReference type="STRING" id="887929.HMP0721_1536"/>
<dbReference type="PROSITE" id="PS51163">
    <property type="entry name" value="YRDC"/>
    <property type="match status" value="1"/>
</dbReference>
<feature type="binding site" evidence="14">
    <location>
        <position position="143"/>
    </location>
    <ligand>
        <name>L-threonine</name>
        <dbReference type="ChEBI" id="CHEBI:57926"/>
    </ligand>
</feature>
<evidence type="ECO:0000256" key="10">
    <source>
        <dbReference type="ARBA" id="ARBA00022840"/>
    </source>
</evidence>
<dbReference type="PANTHER" id="PTHR17490">
    <property type="entry name" value="SUA5"/>
    <property type="match status" value="1"/>
</dbReference>
<comment type="similarity">
    <text evidence="2 13">Belongs to the SUA5 family.</text>
</comment>
<feature type="binding site" evidence="14">
    <location>
        <position position="145"/>
    </location>
    <ligand>
        <name>ATP</name>
        <dbReference type="ChEBI" id="CHEBI:30616"/>
    </ligand>
</feature>
<feature type="binding site" evidence="14">
    <location>
        <position position="64"/>
    </location>
    <ligand>
        <name>ATP</name>
        <dbReference type="ChEBI" id="CHEBI:30616"/>
    </ligand>
</feature>
<dbReference type="NCBIfam" id="TIGR00057">
    <property type="entry name" value="L-threonylcarbamoyladenylate synthase"/>
    <property type="match status" value="1"/>
</dbReference>
<dbReference type="GO" id="GO:0006450">
    <property type="term" value="P:regulation of translational fidelity"/>
    <property type="evidence" value="ECO:0007669"/>
    <property type="project" value="TreeGrafter"/>
</dbReference>
<dbReference type="GO" id="GO:0003725">
    <property type="term" value="F:double-stranded RNA binding"/>
    <property type="evidence" value="ECO:0007669"/>
    <property type="project" value="UniProtKB-UniRule"/>
</dbReference>
<dbReference type="GO" id="GO:0000049">
    <property type="term" value="F:tRNA binding"/>
    <property type="evidence" value="ECO:0007669"/>
    <property type="project" value="TreeGrafter"/>
</dbReference>
<dbReference type="Pfam" id="PF01300">
    <property type="entry name" value="Sua5_yciO_yrdC"/>
    <property type="match status" value="1"/>
</dbReference>
<evidence type="ECO:0000256" key="4">
    <source>
        <dbReference type="ARBA" id="ARBA00015492"/>
    </source>
</evidence>
<evidence type="ECO:0000256" key="11">
    <source>
        <dbReference type="ARBA" id="ARBA00029774"/>
    </source>
</evidence>
<keyword evidence="10 13" id="KW-0067">ATP-binding</keyword>
<evidence type="ECO:0000256" key="9">
    <source>
        <dbReference type="ARBA" id="ARBA00022741"/>
    </source>
</evidence>
<accession>E6MHQ1</accession>
<dbReference type="InterPro" id="IPR006070">
    <property type="entry name" value="Sua5-like_dom"/>
</dbReference>
<dbReference type="HOGENOM" id="CLU_031397_0_0_9"/>
<dbReference type="InterPro" id="IPR005145">
    <property type="entry name" value="Sua5_C"/>
</dbReference>
<evidence type="ECO:0000313" key="16">
    <source>
        <dbReference type="EMBL" id="EFV01373.1"/>
    </source>
</evidence>
<dbReference type="InterPro" id="IPR050156">
    <property type="entry name" value="TC-AMP_synthase_SUA5"/>
</dbReference>
<dbReference type="AlphaFoldDB" id="E6MHQ1"/>
<dbReference type="EMBL" id="AEQN01000021">
    <property type="protein sequence ID" value="EFV01373.1"/>
    <property type="molecule type" value="Genomic_DNA"/>
</dbReference>
<reference evidence="16 17" key="1">
    <citation type="submission" date="2010-12" db="EMBL/GenBank/DDBJ databases">
        <authorList>
            <person name="Muzny D."/>
            <person name="Qin X."/>
            <person name="Deng J."/>
            <person name="Jiang H."/>
            <person name="Liu Y."/>
            <person name="Qu J."/>
            <person name="Song X.-Z."/>
            <person name="Zhang L."/>
            <person name="Thornton R."/>
            <person name="Coyle M."/>
            <person name="Francisco L."/>
            <person name="Jackson L."/>
            <person name="Javaid M."/>
            <person name="Korchina V."/>
            <person name="Kovar C."/>
            <person name="Mata R."/>
            <person name="Mathew T."/>
            <person name="Ngo R."/>
            <person name="Nguyen L."/>
            <person name="Nguyen N."/>
            <person name="Okwuonu G."/>
            <person name="Ongeri F."/>
            <person name="Pham C."/>
            <person name="Simmons D."/>
            <person name="Wilczek-Boney K."/>
            <person name="Hale W."/>
            <person name="Jakkamsetti A."/>
            <person name="Pham P."/>
            <person name="Ruth R."/>
            <person name="San Lucas F."/>
            <person name="Warren J."/>
            <person name="Zhang J."/>
            <person name="Zhao Z."/>
            <person name="Zhou C."/>
            <person name="Zhu D."/>
            <person name="Lee S."/>
            <person name="Bess C."/>
            <person name="Blankenburg K."/>
            <person name="Forbes L."/>
            <person name="Fu Q."/>
            <person name="Gubbala S."/>
            <person name="Hirani K."/>
            <person name="Jayaseelan J.C."/>
            <person name="Lara F."/>
            <person name="Munidasa M."/>
            <person name="Palculict T."/>
            <person name="Patil S."/>
            <person name="Pu L.-L."/>
            <person name="Saada N."/>
            <person name="Tang L."/>
            <person name="Weissenberger G."/>
            <person name="Zhu Y."/>
            <person name="Hemphill L."/>
            <person name="Shang Y."/>
            <person name="Youmans B."/>
            <person name="Ayvaz T."/>
            <person name="Ross M."/>
            <person name="Santibanez J."/>
            <person name="Aqrawi P."/>
            <person name="Gross S."/>
            <person name="Joshi V."/>
            <person name="Fowler G."/>
            <person name="Nazareth L."/>
            <person name="Reid J."/>
            <person name="Worley K."/>
            <person name="Petrosino J."/>
            <person name="Highlander S."/>
            <person name="Gibbs R."/>
        </authorList>
    </citation>
    <scope>NUCLEOTIDE SEQUENCE [LARGE SCALE GENOMIC DNA]</scope>
    <source>
        <strain evidence="16 17">ATCC 23263</strain>
    </source>
</reference>
<dbReference type="SUPFAM" id="SSF55821">
    <property type="entry name" value="YrdC/RibB"/>
    <property type="match status" value="1"/>
</dbReference>
<feature type="binding site" evidence="14">
    <location>
        <position position="197"/>
    </location>
    <ligand>
        <name>ATP</name>
        <dbReference type="ChEBI" id="CHEBI:30616"/>
    </ligand>
</feature>
<feature type="binding site" evidence="14">
    <location>
        <position position="119"/>
    </location>
    <ligand>
        <name>ATP</name>
        <dbReference type="ChEBI" id="CHEBI:30616"/>
    </ligand>
</feature>
<dbReference type="Gene3D" id="3.40.50.11030">
    <property type="entry name" value="Threonylcarbamoyl-AMP synthase, C-terminal domain"/>
    <property type="match status" value="1"/>
</dbReference>
<keyword evidence="17" id="KW-1185">Reference proteome</keyword>
<feature type="binding site" evidence="14">
    <location>
        <position position="37"/>
    </location>
    <ligand>
        <name>L-threonine</name>
        <dbReference type="ChEBI" id="CHEBI:57926"/>
    </ligand>
</feature>
<comment type="function">
    <text evidence="13">Required for the formation of a threonylcarbamoyl group on adenosine at position 37 (t(6)A37) in tRNAs that read codons beginning with adenine.</text>
</comment>
<evidence type="ECO:0000256" key="13">
    <source>
        <dbReference type="PIRNR" id="PIRNR004930"/>
    </source>
</evidence>
<dbReference type="EC" id="2.7.7.87" evidence="3 13"/>
<sequence>MMETALYDLNQDDVAQSIARCGQIIRDGGTVVFPTETVYGLGANAFDPAAIAKIFEAKGRPADNPLIVHIADWDQISELVAEVPEKARQLAEAYWPGPMTMILRRSAAVPDAVTAGLGTVGIRFPSNPYARQLIVASGVPIAAPSANISGRPSPTRGRHVLEDMLEKVDAILVADESDVGLESTVIDMTSIPPTVLRPGGITVADIERVIGPVAVSPNTTRPVIPEEVRSPGMKYRHYAPHGRMVIARGSDGEKAAKINAAIDGLKAQDKPAVLATDETLGHYRRGMILSLGSQTDPAAMGHNLFDCLRAFDDLGATHIFAEDVPVGNDTLALINRLYKAAGYTFI</sequence>
<keyword evidence="7 13" id="KW-0819">tRNA processing</keyword>
<dbReference type="FunFam" id="3.90.870.10:FF:000009">
    <property type="entry name" value="Threonylcarbamoyl-AMP synthase, putative"/>
    <property type="match status" value="1"/>
</dbReference>
<comment type="subcellular location">
    <subcellularLocation>
        <location evidence="1 13">Cytoplasm</location>
    </subcellularLocation>
</comment>
<dbReference type="GO" id="GO:0008033">
    <property type="term" value="P:tRNA processing"/>
    <property type="evidence" value="ECO:0007669"/>
    <property type="project" value="UniProtKB-KW"/>
</dbReference>
<dbReference type="PANTHER" id="PTHR17490:SF16">
    <property type="entry name" value="THREONYLCARBAMOYL-AMP SYNTHASE"/>
    <property type="match status" value="1"/>
</dbReference>
<comment type="catalytic activity">
    <reaction evidence="12 13">
        <text>L-threonine + hydrogencarbonate + ATP = L-threonylcarbamoyladenylate + diphosphate + H2O</text>
        <dbReference type="Rhea" id="RHEA:36407"/>
        <dbReference type="ChEBI" id="CHEBI:15377"/>
        <dbReference type="ChEBI" id="CHEBI:17544"/>
        <dbReference type="ChEBI" id="CHEBI:30616"/>
        <dbReference type="ChEBI" id="CHEBI:33019"/>
        <dbReference type="ChEBI" id="CHEBI:57926"/>
        <dbReference type="ChEBI" id="CHEBI:73682"/>
        <dbReference type="EC" id="2.7.7.87"/>
    </reaction>
</comment>
<gene>
    <name evidence="16" type="ORF">HMP0721_1536</name>
</gene>
<dbReference type="Pfam" id="PF03481">
    <property type="entry name" value="Sua5_C"/>
    <property type="match status" value="1"/>
</dbReference>
<evidence type="ECO:0000256" key="14">
    <source>
        <dbReference type="PIRSR" id="PIRSR004930-1"/>
    </source>
</evidence>
<dbReference type="eggNOG" id="COG0009">
    <property type="taxonomic scope" value="Bacteria"/>
</dbReference>
<dbReference type="InterPro" id="IPR017945">
    <property type="entry name" value="DHBP_synth_RibB-like_a/b_dom"/>
</dbReference>
<feature type="binding site" evidence="14">
    <location>
        <position position="238"/>
    </location>
    <ligand>
        <name>ATP</name>
        <dbReference type="ChEBI" id="CHEBI:30616"/>
    </ligand>
</feature>
<keyword evidence="5 13" id="KW-0963">Cytoplasm</keyword>
<evidence type="ECO:0000256" key="5">
    <source>
        <dbReference type="ARBA" id="ARBA00022490"/>
    </source>
</evidence>
<dbReference type="InterPro" id="IPR010923">
    <property type="entry name" value="T(6)A37_SUA5"/>
</dbReference>
<evidence type="ECO:0000256" key="6">
    <source>
        <dbReference type="ARBA" id="ARBA00022679"/>
    </source>
</evidence>
<name>E6MHQ1_9FIRM</name>
<comment type="caution">
    <text evidence="16">The sequence shown here is derived from an EMBL/GenBank/DDBJ whole genome shotgun (WGS) entry which is preliminary data.</text>
</comment>
<dbReference type="GO" id="GO:0005737">
    <property type="term" value="C:cytoplasm"/>
    <property type="evidence" value="ECO:0007669"/>
    <property type="project" value="UniProtKB-SubCell"/>
</dbReference>
<dbReference type="GO" id="GO:0005524">
    <property type="term" value="F:ATP binding"/>
    <property type="evidence" value="ECO:0007669"/>
    <property type="project" value="UniProtKB-UniRule"/>
</dbReference>
<evidence type="ECO:0000259" key="15">
    <source>
        <dbReference type="PROSITE" id="PS51163"/>
    </source>
</evidence>
<feature type="binding site" evidence="14">
    <location>
        <position position="183"/>
    </location>
    <ligand>
        <name>L-threonine</name>
        <dbReference type="ChEBI" id="CHEBI:57926"/>
    </ligand>
</feature>
<keyword evidence="8 13" id="KW-0548">Nucleotidyltransferase</keyword>
<feature type="binding site" evidence="14">
    <location>
        <position position="69"/>
    </location>
    <ligand>
        <name>L-threonine</name>
        <dbReference type="ChEBI" id="CHEBI:57926"/>
    </ligand>
</feature>
<evidence type="ECO:0000256" key="8">
    <source>
        <dbReference type="ARBA" id="ARBA00022695"/>
    </source>
</evidence>
<evidence type="ECO:0000313" key="17">
    <source>
        <dbReference type="Proteomes" id="UP000004754"/>
    </source>
</evidence>
<dbReference type="PIRSF" id="PIRSF004930">
    <property type="entry name" value="Tln_factor_SUA5"/>
    <property type="match status" value="1"/>
</dbReference>
<proteinExistence type="inferred from homology"/>
<keyword evidence="9 13" id="KW-0547">Nucleotide-binding</keyword>
<evidence type="ECO:0000256" key="12">
    <source>
        <dbReference type="ARBA" id="ARBA00048366"/>
    </source>
</evidence>
<feature type="binding site" evidence="14">
    <location>
        <position position="153"/>
    </location>
    <ligand>
        <name>ATP</name>
        <dbReference type="ChEBI" id="CHEBI:30616"/>
    </ligand>
</feature>
<dbReference type="InterPro" id="IPR038385">
    <property type="entry name" value="Sua5/YwlC_C"/>
</dbReference>
<evidence type="ECO:0000256" key="2">
    <source>
        <dbReference type="ARBA" id="ARBA00007663"/>
    </source>
</evidence>
<protein>
    <recommendedName>
        <fullName evidence="4 13">Threonylcarbamoyl-AMP synthase</fullName>
        <shortName evidence="13">TC-AMP synthase</shortName>
        <ecNumber evidence="3 13">2.7.7.87</ecNumber>
    </recommendedName>
    <alternativeName>
        <fullName evidence="11 13">L-threonylcarbamoyladenylate synthase</fullName>
    </alternativeName>
</protein>